<dbReference type="InterPro" id="IPR011304">
    <property type="entry name" value="L-lactate_DH"/>
</dbReference>
<feature type="binding site" evidence="9">
    <location>
        <position position="154"/>
    </location>
    <ligand>
        <name>NAD(+)</name>
        <dbReference type="ChEBI" id="CHEBI:57540"/>
    </ligand>
</feature>
<dbReference type="UniPathway" id="UPA00554">
    <property type="reaction ID" value="UER00611"/>
</dbReference>
<evidence type="ECO:0000256" key="4">
    <source>
        <dbReference type="ARBA" id="ARBA00023002"/>
    </source>
</evidence>
<protein>
    <recommendedName>
        <fullName evidence="3 7">L-lactate dehydrogenase</fullName>
        <shortName evidence="7">L-LDH</shortName>
        <ecNumber evidence="3 7">1.1.1.27</ecNumber>
    </recommendedName>
</protein>
<evidence type="ECO:0000256" key="5">
    <source>
        <dbReference type="ARBA" id="ARBA00023027"/>
    </source>
</evidence>
<feature type="binding site" evidence="7">
    <location>
        <position position="72"/>
    </location>
    <ligand>
        <name>NAD(+)</name>
        <dbReference type="ChEBI" id="CHEBI:57540"/>
    </ligand>
</feature>
<dbReference type="GO" id="GO:0006089">
    <property type="term" value="P:lactate metabolic process"/>
    <property type="evidence" value="ECO:0007669"/>
    <property type="project" value="TreeGrafter"/>
</dbReference>
<feature type="binding site" evidence="7">
    <location>
        <begin position="179"/>
        <end position="182"/>
    </location>
    <ligand>
        <name>substrate</name>
    </ligand>
</feature>
<evidence type="ECO:0000256" key="9">
    <source>
        <dbReference type="PIRSR" id="PIRSR000102-3"/>
    </source>
</evidence>
<dbReference type="Proteomes" id="UP000003490">
    <property type="component" value="Unassembled WGS sequence"/>
</dbReference>
<dbReference type="PIRSF" id="PIRSF000102">
    <property type="entry name" value="Lac_mal_DH"/>
    <property type="match status" value="1"/>
</dbReference>
<dbReference type="PRINTS" id="PR00086">
    <property type="entry name" value="LLDHDRGNASE"/>
</dbReference>
<dbReference type="GO" id="GO:0006096">
    <property type="term" value="P:glycolytic process"/>
    <property type="evidence" value="ECO:0007669"/>
    <property type="project" value="UniProtKB-UniRule"/>
</dbReference>
<dbReference type="InterPro" id="IPR022383">
    <property type="entry name" value="Lactate/malate_DH_C"/>
</dbReference>
<comment type="similarity">
    <text evidence="2 7">Belongs to the LDH/MDH superfamily. LDH family.</text>
</comment>
<comment type="caution">
    <text evidence="12">The sequence shown here is derived from an EMBL/GenBank/DDBJ whole genome shotgun (WGS) entry which is preliminary data.</text>
</comment>
<feature type="binding site" evidence="7">
    <location>
        <position position="98"/>
    </location>
    <ligand>
        <name>NAD(+)</name>
        <dbReference type="ChEBI" id="CHEBI:57540"/>
    </ligand>
</feature>
<dbReference type="HOGENOM" id="CLU_045401_1_1_9"/>
<evidence type="ECO:0000259" key="10">
    <source>
        <dbReference type="Pfam" id="PF00056"/>
    </source>
</evidence>
<feature type="binding site" evidence="7">
    <location>
        <position position="141"/>
    </location>
    <ligand>
        <name>substrate</name>
    </ligand>
</feature>
<dbReference type="InterPro" id="IPR015955">
    <property type="entry name" value="Lactate_DH/Glyco_Ohase_4_C"/>
</dbReference>
<gene>
    <name evidence="7" type="primary">ldh</name>
    <name evidence="12" type="ORF">CLOLEP_02890</name>
</gene>
<evidence type="ECO:0000259" key="11">
    <source>
        <dbReference type="Pfam" id="PF02866"/>
    </source>
</evidence>
<dbReference type="Gene3D" id="3.90.110.10">
    <property type="entry name" value="Lactate dehydrogenase/glycoside hydrolase, family 4, C-terminal"/>
    <property type="match status" value="1"/>
</dbReference>
<evidence type="ECO:0000256" key="7">
    <source>
        <dbReference type="HAMAP-Rule" id="MF_00488"/>
    </source>
</evidence>
<keyword evidence="4 7" id="KW-0560">Oxidoreductase</keyword>
<evidence type="ECO:0000256" key="8">
    <source>
        <dbReference type="PIRSR" id="PIRSR000102-1"/>
    </source>
</evidence>
<feature type="binding site" evidence="7">
    <location>
        <begin position="138"/>
        <end position="139"/>
    </location>
    <ligand>
        <name>NAD(+)</name>
        <dbReference type="ChEBI" id="CHEBI:57540"/>
    </ligand>
</feature>
<dbReference type="PANTHER" id="PTHR43128:SF16">
    <property type="entry name" value="L-LACTATE DEHYDROGENASE"/>
    <property type="match status" value="1"/>
</dbReference>
<feature type="binding site" evidence="7">
    <location>
        <position position="160"/>
    </location>
    <ligand>
        <name>NAD(+)</name>
        <dbReference type="ChEBI" id="CHEBI:57540"/>
    </ligand>
</feature>
<comment type="subunit">
    <text evidence="7">Homotetramer.</text>
</comment>
<dbReference type="eggNOG" id="COG0039">
    <property type="taxonomic scope" value="Bacteria"/>
</dbReference>
<evidence type="ECO:0000256" key="2">
    <source>
        <dbReference type="ARBA" id="ARBA00006054"/>
    </source>
</evidence>
<dbReference type="Pfam" id="PF00056">
    <property type="entry name" value="Ldh_1_N"/>
    <property type="match status" value="1"/>
</dbReference>
<keyword evidence="7" id="KW-0963">Cytoplasm</keyword>
<dbReference type="HAMAP" id="MF_00488">
    <property type="entry name" value="Lactate_dehydrog"/>
    <property type="match status" value="1"/>
</dbReference>
<dbReference type="NCBIfam" id="TIGR01771">
    <property type="entry name" value="L-LDH-NAD"/>
    <property type="match status" value="1"/>
</dbReference>
<sequence length="373" mass="41091">MSAKLHNDPPYPLMLSGLTLHYIHEKREECGLLTENHKKRITGTACENTKQKGGLFMRFVNRKVALVGTGLVGMSYAYALLNQSVCDELALIDIDQQRAQGEAMDLNHGLAFSGSNMKIYAGGYQDCSDADIVAVCAGVAQKPGESRIDLLQRNTEVFQSIVGPVVASGFKGIFLVATNPVDVMAHVTQALSGFDDHRVLGTGTALDTARLRYLLGEYFSVDPRNVHAYVMGEHGDSEFVPWSQAMVATKPILDIFRSRGVTDYQKDLDHISEEVRNAAQKIISAKKSTYYGIGMAMVRITRAILGDDHSVLTVSSMLHGEYGERDVYAGTPCIVSRDGVKRTVELTLTPEEREKLHDSCELLRSVYRDIRGV</sequence>
<comment type="function">
    <text evidence="7">Catalyzes the conversion of lactate to pyruvate.</text>
</comment>
<accession>A7VWC7</accession>
<feature type="binding site" evidence="7">
    <location>
        <position position="289"/>
    </location>
    <ligand>
        <name>substrate</name>
    </ligand>
</feature>
<dbReference type="GO" id="GO:0005737">
    <property type="term" value="C:cytoplasm"/>
    <property type="evidence" value="ECO:0007669"/>
    <property type="project" value="UniProtKB-SubCell"/>
</dbReference>
<name>A7VWC7_9FIRM</name>
<keyword evidence="5 7" id="KW-0520">NAD</keyword>
<dbReference type="InterPro" id="IPR001236">
    <property type="entry name" value="Lactate/malate_DH_N"/>
</dbReference>
<dbReference type="EC" id="1.1.1.27" evidence="3 7"/>
<dbReference type="GO" id="GO:0004459">
    <property type="term" value="F:L-lactate dehydrogenase (NAD+) activity"/>
    <property type="evidence" value="ECO:0007669"/>
    <property type="project" value="UniProtKB-UniRule"/>
</dbReference>
<feature type="domain" description="Lactate/malate dehydrogenase C-terminal" evidence="11">
    <location>
        <begin position="204"/>
        <end position="366"/>
    </location>
</feature>
<dbReference type="Gene3D" id="3.40.50.720">
    <property type="entry name" value="NAD(P)-binding Rossmann-like Domain"/>
    <property type="match status" value="1"/>
</dbReference>
<dbReference type="InterPro" id="IPR036291">
    <property type="entry name" value="NAD(P)-bd_dom_sf"/>
</dbReference>
<comment type="pathway">
    <text evidence="1 7">Fermentation; pyruvate fermentation to lactate; (S)-lactate from pyruvate: step 1/1.</text>
</comment>
<feature type="binding site" evidence="7">
    <location>
        <position position="147"/>
    </location>
    <ligand>
        <name>substrate</name>
    </ligand>
</feature>
<comment type="activity regulation">
    <text evidence="7">Allosterically activated by fructose 1,6-bisphosphate (FBP).</text>
</comment>
<evidence type="ECO:0000313" key="13">
    <source>
        <dbReference type="Proteomes" id="UP000003490"/>
    </source>
</evidence>
<feature type="binding site" evidence="9">
    <location>
        <begin position="68"/>
        <end position="73"/>
    </location>
    <ligand>
        <name>NAD(+)</name>
        <dbReference type="ChEBI" id="CHEBI:57540"/>
    </ligand>
</feature>
<dbReference type="FunFam" id="3.40.50.720:FF:000018">
    <property type="entry name" value="Malate dehydrogenase"/>
    <property type="match status" value="1"/>
</dbReference>
<dbReference type="SUPFAM" id="SSF56327">
    <property type="entry name" value="LDH C-terminal domain-like"/>
    <property type="match status" value="1"/>
</dbReference>
<evidence type="ECO:0000313" key="12">
    <source>
        <dbReference type="EMBL" id="EDO60073.1"/>
    </source>
</evidence>
<evidence type="ECO:0000256" key="1">
    <source>
        <dbReference type="ARBA" id="ARBA00004843"/>
    </source>
</evidence>
<evidence type="ECO:0000256" key="3">
    <source>
        <dbReference type="ARBA" id="ARBA00012967"/>
    </source>
</evidence>
<dbReference type="NCBIfam" id="NF000824">
    <property type="entry name" value="PRK00066.1"/>
    <property type="match status" value="1"/>
</dbReference>
<feature type="binding site" evidence="7">
    <location>
        <position position="227"/>
    </location>
    <ligand>
        <name>beta-D-fructose 1,6-bisphosphate</name>
        <dbReference type="ChEBI" id="CHEBI:32966"/>
        <note>allosteric activator</note>
    </ligand>
</feature>
<keyword evidence="7" id="KW-0021">Allosteric enzyme</keyword>
<dbReference type="SUPFAM" id="SSF51735">
    <property type="entry name" value="NAD(P)-binding Rossmann-fold domains"/>
    <property type="match status" value="1"/>
</dbReference>
<feature type="binding site" evidence="7">
    <location>
        <begin position="177"/>
        <end position="179"/>
    </location>
    <ligand>
        <name>NAD(+)</name>
        <dbReference type="ChEBI" id="CHEBI:57540"/>
    </ligand>
</feature>
<feature type="domain" description="Lactate/malate dehydrogenase N-terminal" evidence="10">
    <location>
        <begin position="63"/>
        <end position="201"/>
    </location>
</feature>
<dbReference type="EMBL" id="ABCB02000020">
    <property type="protein sequence ID" value="EDO60073.1"/>
    <property type="molecule type" value="Genomic_DNA"/>
</dbReference>
<organism evidence="12 13">
    <name type="scientific">[Clostridium] leptum DSM 753</name>
    <dbReference type="NCBI Taxonomy" id="428125"/>
    <lineage>
        <taxon>Bacteria</taxon>
        <taxon>Bacillati</taxon>
        <taxon>Bacillota</taxon>
        <taxon>Clostridia</taxon>
        <taxon>Eubacteriales</taxon>
        <taxon>Oscillospiraceae</taxon>
        <taxon>Oscillospiraceae incertae sedis</taxon>
    </lineage>
</organism>
<dbReference type="CDD" id="cd05291">
    <property type="entry name" value="HicDH_like"/>
    <property type="match status" value="1"/>
</dbReference>
<feature type="binding site" evidence="7">
    <location>
        <position position="212"/>
    </location>
    <ligand>
        <name>beta-D-fructose 1,6-bisphosphate</name>
        <dbReference type="ChEBI" id="CHEBI:32966"/>
        <note>allosteric activator</note>
    </ligand>
</feature>
<evidence type="ECO:0000256" key="6">
    <source>
        <dbReference type="ARBA" id="ARBA00049258"/>
    </source>
</evidence>
<dbReference type="PANTHER" id="PTHR43128">
    <property type="entry name" value="L-2-HYDROXYCARBOXYLATE DEHYDROGENASE (NAD(P)(+))"/>
    <property type="match status" value="1"/>
</dbReference>
<reference evidence="12 13" key="2">
    <citation type="submission" date="2007-08" db="EMBL/GenBank/DDBJ databases">
        <authorList>
            <person name="Fulton L."/>
            <person name="Clifton S."/>
            <person name="Fulton B."/>
            <person name="Xu J."/>
            <person name="Minx P."/>
            <person name="Pepin K.H."/>
            <person name="Johnson M."/>
            <person name="Thiruvilangam P."/>
            <person name="Bhonagiri V."/>
            <person name="Nash W.E."/>
            <person name="Wang C."/>
            <person name="Mardis E.R."/>
            <person name="Wilson R.K."/>
        </authorList>
    </citation>
    <scope>NUCLEOTIDE SEQUENCE [LARGE SCALE GENOMIC DNA]</scope>
    <source>
        <strain evidence="12 13">DSM 753</strain>
    </source>
</reference>
<feature type="binding site" evidence="7">
    <location>
        <position position="202"/>
    </location>
    <ligand>
        <name>NAD(+)</name>
        <dbReference type="ChEBI" id="CHEBI:57540"/>
    </ligand>
</feature>
<comment type="caution">
    <text evidence="7">Lacks conserved residue(s) required for the propagation of feature annotation.</text>
</comment>
<feature type="binding site" evidence="7 9">
    <location>
        <position position="93"/>
    </location>
    <ligand>
        <name>NAD(+)</name>
        <dbReference type="ChEBI" id="CHEBI:57540"/>
    </ligand>
</feature>
<dbReference type="InterPro" id="IPR001557">
    <property type="entry name" value="L-lactate/malate_DH"/>
</dbReference>
<dbReference type="InterPro" id="IPR018177">
    <property type="entry name" value="L-lactate_DH_AS"/>
</dbReference>
<proteinExistence type="inferred from homology"/>
<dbReference type="Pfam" id="PF02866">
    <property type="entry name" value="Ldh_1_C"/>
    <property type="match status" value="1"/>
</dbReference>
<feature type="active site" description="Proton acceptor" evidence="7 8">
    <location>
        <position position="234"/>
    </location>
</feature>
<reference evidence="12 13" key="1">
    <citation type="submission" date="2007-08" db="EMBL/GenBank/DDBJ databases">
        <title>Draft genome sequence of Clostridium leptum (DSM 753).</title>
        <authorList>
            <person name="Sudarsanam P."/>
            <person name="Ley R."/>
            <person name="Guruge J."/>
            <person name="Turnbaugh P.J."/>
            <person name="Mahowald M."/>
            <person name="Liep D."/>
            <person name="Gordon J."/>
        </authorList>
    </citation>
    <scope>NUCLEOTIDE SEQUENCE [LARGE SCALE GENOMIC DNA]</scope>
    <source>
        <strain evidence="12 13">DSM 753</strain>
    </source>
</reference>
<feature type="binding site" evidence="7">
    <location>
        <begin position="207"/>
        <end position="210"/>
    </location>
    <ligand>
        <name>substrate</name>
    </ligand>
</feature>
<dbReference type="PROSITE" id="PS00064">
    <property type="entry name" value="L_LDH"/>
    <property type="match status" value="1"/>
</dbReference>
<comment type="subcellular location">
    <subcellularLocation>
        <location evidence="7">Cytoplasm</location>
    </subcellularLocation>
</comment>
<comment type="catalytic activity">
    <reaction evidence="6 7">
        <text>(S)-lactate + NAD(+) = pyruvate + NADH + H(+)</text>
        <dbReference type="Rhea" id="RHEA:23444"/>
        <dbReference type="ChEBI" id="CHEBI:15361"/>
        <dbReference type="ChEBI" id="CHEBI:15378"/>
        <dbReference type="ChEBI" id="CHEBI:16651"/>
        <dbReference type="ChEBI" id="CHEBI:57540"/>
        <dbReference type="ChEBI" id="CHEBI:57945"/>
        <dbReference type="EC" id="1.1.1.27"/>
    </reaction>
</comment>
<feature type="binding site" evidence="7">
    <location>
        <position position="124"/>
    </location>
    <ligand>
        <name>NAD(+)</name>
        <dbReference type="ChEBI" id="CHEBI:57540"/>
    </ligand>
</feature>
<dbReference type="AlphaFoldDB" id="A7VWC7"/>